<organism evidence="1 2">
    <name type="scientific">Pichia membranifaciens NRRL Y-2026</name>
    <dbReference type="NCBI Taxonomy" id="763406"/>
    <lineage>
        <taxon>Eukaryota</taxon>
        <taxon>Fungi</taxon>
        <taxon>Dikarya</taxon>
        <taxon>Ascomycota</taxon>
        <taxon>Saccharomycotina</taxon>
        <taxon>Pichiomycetes</taxon>
        <taxon>Pichiales</taxon>
        <taxon>Pichiaceae</taxon>
        <taxon>Pichia</taxon>
    </lineage>
</organism>
<proteinExistence type="predicted"/>
<dbReference type="RefSeq" id="XP_019017674.1">
    <property type="nucleotide sequence ID" value="XM_019160024.1"/>
</dbReference>
<keyword evidence="2" id="KW-1185">Reference proteome</keyword>
<dbReference type="EMBL" id="KV454003">
    <property type="protein sequence ID" value="ODQ46561.1"/>
    <property type="molecule type" value="Genomic_DNA"/>
</dbReference>
<reference evidence="1 2" key="1">
    <citation type="journal article" date="2016" name="Proc. Natl. Acad. Sci. U.S.A.">
        <title>Comparative genomics of biotechnologically important yeasts.</title>
        <authorList>
            <person name="Riley R."/>
            <person name="Haridas S."/>
            <person name="Wolfe K.H."/>
            <person name="Lopes M.R."/>
            <person name="Hittinger C.T."/>
            <person name="Goeker M."/>
            <person name="Salamov A.A."/>
            <person name="Wisecaver J.H."/>
            <person name="Long T.M."/>
            <person name="Calvey C.H."/>
            <person name="Aerts A.L."/>
            <person name="Barry K.W."/>
            <person name="Choi C."/>
            <person name="Clum A."/>
            <person name="Coughlan A.Y."/>
            <person name="Deshpande S."/>
            <person name="Douglass A.P."/>
            <person name="Hanson S.J."/>
            <person name="Klenk H.-P."/>
            <person name="LaButti K.M."/>
            <person name="Lapidus A."/>
            <person name="Lindquist E.A."/>
            <person name="Lipzen A.M."/>
            <person name="Meier-Kolthoff J.P."/>
            <person name="Ohm R.A."/>
            <person name="Otillar R.P."/>
            <person name="Pangilinan J.L."/>
            <person name="Peng Y."/>
            <person name="Rokas A."/>
            <person name="Rosa C.A."/>
            <person name="Scheuner C."/>
            <person name="Sibirny A.A."/>
            <person name="Slot J.C."/>
            <person name="Stielow J.B."/>
            <person name="Sun H."/>
            <person name="Kurtzman C.P."/>
            <person name="Blackwell M."/>
            <person name="Grigoriev I.V."/>
            <person name="Jeffries T.W."/>
        </authorList>
    </citation>
    <scope>NUCLEOTIDE SEQUENCE [LARGE SCALE GENOMIC DNA]</scope>
    <source>
        <strain evidence="1 2">NRRL Y-2026</strain>
    </source>
</reference>
<evidence type="ECO:0000313" key="2">
    <source>
        <dbReference type="Proteomes" id="UP000094455"/>
    </source>
</evidence>
<dbReference type="GeneID" id="30176711"/>
<dbReference type="AlphaFoldDB" id="A0A1E3NKB8"/>
<name>A0A1E3NKB8_9ASCO</name>
<sequence length="60" mass="7018">MRCTAVLCCAVGKRHDAVLLVCKRRVGRTGSARCTHQKITRAETREECRKKHRKMRHQTR</sequence>
<gene>
    <name evidence="1" type="ORF">PICMEDRAFT_131882</name>
</gene>
<protein>
    <submittedName>
        <fullName evidence="1">Uncharacterized protein</fullName>
    </submittedName>
</protein>
<dbReference type="Proteomes" id="UP000094455">
    <property type="component" value="Unassembled WGS sequence"/>
</dbReference>
<evidence type="ECO:0000313" key="1">
    <source>
        <dbReference type="EMBL" id="ODQ46561.1"/>
    </source>
</evidence>
<accession>A0A1E3NKB8</accession>